<gene>
    <name evidence="8" type="ORF">PVAP13_9KG228353</name>
</gene>
<keyword evidence="4" id="KW-0804">Transcription</keyword>
<dbReference type="GO" id="GO:0005634">
    <property type="term" value="C:nucleus"/>
    <property type="evidence" value="ECO:0007669"/>
    <property type="project" value="UniProtKB-SubCell"/>
</dbReference>
<dbReference type="PROSITE" id="PS50888">
    <property type="entry name" value="BHLH"/>
    <property type="match status" value="1"/>
</dbReference>
<dbReference type="GO" id="GO:0000981">
    <property type="term" value="F:DNA-binding transcription factor activity, RNA polymerase II-specific"/>
    <property type="evidence" value="ECO:0007669"/>
    <property type="project" value="TreeGrafter"/>
</dbReference>
<dbReference type="AlphaFoldDB" id="A0A8T0N8D9"/>
<dbReference type="InterPro" id="IPR011598">
    <property type="entry name" value="bHLH_dom"/>
</dbReference>
<evidence type="ECO:0000256" key="5">
    <source>
        <dbReference type="ARBA" id="ARBA00023242"/>
    </source>
</evidence>
<evidence type="ECO:0000259" key="7">
    <source>
        <dbReference type="PROSITE" id="PS50888"/>
    </source>
</evidence>
<keyword evidence="9" id="KW-1185">Reference proteome</keyword>
<keyword evidence="5" id="KW-0539">Nucleus</keyword>
<dbReference type="GO" id="GO:0000978">
    <property type="term" value="F:RNA polymerase II cis-regulatory region sequence-specific DNA binding"/>
    <property type="evidence" value="ECO:0007669"/>
    <property type="project" value="TreeGrafter"/>
</dbReference>
<evidence type="ECO:0000256" key="3">
    <source>
        <dbReference type="ARBA" id="ARBA00023015"/>
    </source>
</evidence>
<dbReference type="InterPro" id="IPR036638">
    <property type="entry name" value="HLH_DNA-bd_sf"/>
</dbReference>
<dbReference type="SMART" id="SM00353">
    <property type="entry name" value="HLH"/>
    <property type="match status" value="1"/>
</dbReference>
<sequence length="317" mass="32408">MVKEEEIVAKAGGRGYIDLLGLGEEDYLLCMSPSSSSSVVSAMNTSATPAAASSPTCASYLNPAPAYHHMLSFAGQEQHHHHGGEGVFGFQYHGGDQAAIPVAVPQKSSPTTECSSSISSMSSSPPATTISAISSPKPQGFKKKGSRSSDQRKAAPAAVATAATATTAAATNKRPKVRKEKLGERIIALQQLVSPFGKSDTASVLHEALGYIRFLHDQVQALSSPYMQRLPASAHAPAQQGAAGTVVEPPRASDLRSRGLCLVPISCTEHVAGGGHGHGNGADLWSVAAGVAKAAAENKGAAAGTLPGARGHPGYLA</sequence>
<evidence type="ECO:0000313" key="8">
    <source>
        <dbReference type="EMBL" id="KAG2545720.1"/>
    </source>
</evidence>
<dbReference type="OrthoDB" id="778738at2759"/>
<evidence type="ECO:0000256" key="2">
    <source>
        <dbReference type="ARBA" id="ARBA00005510"/>
    </source>
</evidence>
<organism evidence="8 9">
    <name type="scientific">Panicum virgatum</name>
    <name type="common">Blackwell switchgrass</name>
    <dbReference type="NCBI Taxonomy" id="38727"/>
    <lineage>
        <taxon>Eukaryota</taxon>
        <taxon>Viridiplantae</taxon>
        <taxon>Streptophyta</taxon>
        <taxon>Embryophyta</taxon>
        <taxon>Tracheophyta</taxon>
        <taxon>Spermatophyta</taxon>
        <taxon>Magnoliopsida</taxon>
        <taxon>Liliopsida</taxon>
        <taxon>Poales</taxon>
        <taxon>Poaceae</taxon>
        <taxon>PACMAD clade</taxon>
        <taxon>Panicoideae</taxon>
        <taxon>Panicodae</taxon>
        <taxon>Paniceae</taxon>
        <taxon>Panicinae</taxon>
        <taxon>Panicum</taxon>
        <taxon>Panicum sect. Hiantes</taxon>
    </lineage>
</organism>
<comment type="subcellular location">
    <subcellularLocation>
        <location evidence="1">Nucleus</location>
    </subcellularLocation>
</comment>
<dbReference type="GO" id="GO:0046983">
    <property type="term" value="F:protein dimerization activity"/>
    <property type="evidence" value="ECO:0007669"/>
    <property type="project" value="InterPro"/>
</dbReference>
<evidence type="ECO:0000256" key="1">
    <source>
        <dbReference type="ARBA" id="ARBA00004123"/>
    </source>
</evidence>
<dbReference type="EMBL" id="CM029053">
    <property type="protein sequence ID" value="KAG2545720.1"/>
    <property type="molecule type" value="Genomic_DNA"/>
</dbReference>
<dbReference type="InterPro" id="IPR045843">
    <property type="entry name" value="IND-like"/>
</dbReference>
<proteinExistence type="inferred from homology"/>
<dbReference type="Proteomes" id="UP000823388">
    <property type="component" value="Chromosome 9K"/>
</dbReference>
<comment type="similarity">
    <text evidence="2">Belongs to the bHLH protein family.</text>
</comment>
<feature type="compositionally biased region" description="Low complexity" evidence="6">
    <location>
        <begin position="108"/>
        <end position="136"/>
    </location>
</feature>
<evidence type="ECO:0000313" key="9">
    <source>
        <dbReference type="Proteomes" id="UP000823388"/>
    </source>
</evidence>
<keyword evidence="3" id="KW-0805">Transcription regulation</keyword>
<dbReference type="InterPro" id="IPR045239">
    <property type="entry name" value="bHLH95_bHLH"/>
</dbReference>
<evidence type="ECO:0000256" key="6">
    <source>
        <dbReference type="SAM" id="MobiDB-lite"/>
    </source>
</evidence>
<dbReference type="PANTHER" id="PTHR16223">
    <property type="entry name" value="TRANSCRIPTION FACTOR BHLH83-RELATED"/>
    <property type="match status" value="1"/>
</dbReference>
<reference evidence="8" key="1">
    <citation type="submission" date="2020-05" db="EMBL/GenBank/DDBJ databases">
        <title>WGS assembly of Panicum virgatum.</title>
        <authorList>
            <person name="Lovell J.T."/>
            <person name="Jenkins J."/>
            <person name="Shu S."/>
            <person name="Juenger T.E."/>
            <person name="Schmutz J."/>
        </authorList>
    </citation>
    <scope>NUCLEOTIDE SEQUENCE</scope>
    <source>
        <strain evidence="8">AP13</strain>
    </source>
</reference>
<feature type="compositionally biased region" description="Low complexity" evidence="6">
    <location>
        <begin position="154"/>
        <end position="171"/>
    </location>
</feature>
<accession>A0A8T0N8D9</accession>
<evidence type="ECO:0000256" key="4">
    <source>
        <dbReference type="ARBA" id="ARBA00023163"/>
    </source>
</evidence>
<feature type="region of interest" description="Disordered" evidence="6">
    <location>
        <begin position="106"/>
        <end position="177"/>
    </location>
</feature>
<protein>
    <recommendedName>
        <fullName evidence="7">BHLH domain-containing protein</fullName>
    </recommendedName>
</protein>
<feature type="domain" description="BHLH" evidence="7">
    <location>
        <begin position="166"/>
        <end position="215"/>
    </location>
</feature>
<dbReference type="FunFam" id="4.10.280.10:FF:000115">
    <property type="entry name" value="Transcription factor bHLH113"/>
    <property type="match status" value="1"/>
</dbReference>
<name>A0A8T0N8D9_PANVG</name>
<dbReference type="SUPFAM" id="SSF47459">
    <property type="entry name" value="HLH, helix-loop-helix DNA-binding domain"/>
    <property type="match status" value="1"/>
</dbReference>
<dbReference type="CDD" id="cd11393">
    <property type="entry name" value="bHLH_AtbHLH_like"/>
    <property type="match status" value="1"/>
</dbReference>
<dbReference type="Gene3D" id="4.10.280.10">
    <property type="entry name" value="Helix-loop-helix DNA-binding domain"/>
    <property type="match status" value="1"/>
</dbReference>
<dbReference type="PANTHER" id="PTHR16223:SF380">
    <property type="entry name" value="HELIX-LOOP-HELIX DNA-BINDING DOMAIN CONTAINING PROTEIN, EXPRESSED"/>
    <property type="match status" value="1"/>
</dbReference>
<comment type="caution">
    <text evidence="8">The sequence shown here is derived from an EMBL/GenBank/DDBJ whole genome shotgun (WGS) entry which is preliminary data.</text>
</comment>